<keyword evidence="1" id="KW-1133">Transmembrane helix</keyword>
<dbReference type="Gene3D" id="3.90.550.10">
    <property type="entry name" value="Spore Coat Polysaccharide Biosynthesis Protein SpsA, Chain A"/>
    <property type="match status" value="1"/>
</dbReference>
<feature type="transmembrane region" description="Helical" evidence="1">
    <location>
        <begin position="80"/>
        <end position="99"/>
    </location>
</feature>
<dbReference type="AlphaFoldDB" id="A0A5B8RKI7"/>
<proteinExistence type="predicted"/>
<sequence length="171" mass="18599">MVINTAFFRELGGFDPSLETGEDYELCARARRWGATVVNDVALRVVHKGFPRGLAAFIRREAWHGRGDFRSWHALVRSRVAVLTVVFLAAHLAGLAALLAGWTGGVLAAMAVVAAVLVASSLRKYAGQPLRVLAVNALIFYCYYLGRGLAALRRLDPRGARHARMAQGVRG</sequence>
<feature type="transmembrane region" description="Helical" evidence="1">
    <location>
        <begin position="105"/>
        <end position="122"/>
    </location>
</feature>
<evidence type="ECO:0000313" key="2">
    <source>
        <dbReference type="EMBL" id="QEA07735.1"/>
    </source>
</evidence>
<accession>A0A5B8RKI7</accession>
<name>A0A5B8RKI7_9ZZZZ</name>
<keyword evidence="1" id="KW-0472">Membrane</keyword>
<evidence type="ECO:0000256" key="1">
    <source>
        <dbReference type="SAM" id="Phobius"/>
    </source>
</evidence>
<keyword evidence="1" id="KW-0812">Transmembrane</keyword>
<protein>
    <submittedName>
        <fullName evidence="2">Uncharacterized protein</fullName>
    </submittedName>
</protein>
<dbReference type="EMBL" id="MN079342">
    <property type="protein sequence ID" value="QEA07735.1"/>
    <property type="molecule type" value="Genomic_DNA"/>
</dbReference>
<reference evidence="2" key="1">
    <citation type="submission" date="2019-06" db="EMBL/GenBank/DDBJ databases">
        <authorList>
            <person name="Murdoch R.W."/>
            <person name="Fathepure B."/>
        </authorList>
    </citation>
    <scope>NUCLEOTIDE SEQUENCE</scope>
</reference>
<organism evidence="2">
    <name type="scientific">uncultured organism</name>
    <dbReference type="NCBI Taxonomy" id="155900"/>
    <lineage>
        <taxon>unclassified sequences</taxon>
        <taxon>environmental samples</taxon>
    </lineage>
</organism>
<gene>
    <name evidence="2" type="ORF">KBTEX_04096</name>
</gene>
<dbReference type="InterPro" id="IPR029044">
    <property type="entry name" value="Nucleotide-diphossugar_trans"/>
</dbReference>
<dbReference type="SUPFAM" id="SSF53448">
    <property type="entry name" value="Nucleotide-diphospho-sugar transferases"/>
    <property type="match status" value="1"/>
</dbReference>
<feature type="transmembrane region" description="Helical" evidence="1">
    <location>
        <begin position="129"/>
        <end position="146"/>
    </location>
</feature>